<keyword evidence="1" id="KW-0472">Membrane</keyword>
<feature type="transmembrane region" description="Helical" evidence="1">
    <location>
        <begin position="113"/>
        <end position="135"/>
    </location>
</feature>
<feature type="transmembrane region" description="Helical" evidence="1">
    <location>
        <begin position="90"/>
        <end position="107"/>
    </location>
</feature>
<evidence type="ECO:0000313" key="2">
    <source>
        <dbReference type="EMBL" id="NDW17121.1"/>
    </source>
</evidence>
<comment type="caution">
    <text evidence="2">The sequence shown here is derived from an EMBL/GenBank/DDBJ whole genome shotgun (WGS) entry which is preliminary data.</text>
</comment>
<dbReference type="RefSeq" id="WP_163107648.1">
    <property type="nucleotide sequence ID" value="NZ_JAAAWO010000016.1"/>
</dbReference>
<feature type="transmembrane region" description="Helical" evidence="1">
    <location>
        <begin position="54"/>
        <end position="78"/>
    </location>
</feature>
<accession>A0A6N9TIZ5</accession>
<keyword evidence="1" id="KW-0812">Transmembrane</keyword>
<gene>
    <name evidence="2" type="ORF">GTQ48_16520</name>
</gene>
<dbReference type="AlphaFoldDB" id="A0A6N9TIZ5"/>
<reference evidence="2 3" key="1">
    <citation type="submission" date="2020-01" db="EMBL/GenBank/DDBJ databases">
        <title>Genomes of bacteria type strains.</title>
        <authorList>
            <person name="Chen J."/>
            <person name="Zhu S."/>
            <person name="Yang J."/>
        </authorList>
    </citation>
    <scope>NUCLEOTIDE SEQUENCE [LARGE SCALE GENOMIC DNA]</scope>
    <source>
        <strain evidence="2 3">LMG 24078</strain>
    </source>
</reference>
<protein>
    <submittedName>
        <fullName evidence="2">Uncharacterized protein</fullName>
    </submittedName>
</protein>
<organism evidence="2 3">
    <name type="scientific">Alteromonas genovensis</name>
    <dbReference type="NCBI Taxonomy" id="471225"/>
    <lineage>
        <taxon>Bacteria</taxon>
        <taxon>Pseudomonadati</taxon>
        <taxon>Pseudomonadota</taxon>
        <taxon>Gammaproteobacteria</taxon>
        <taxon>Alteromonadales</taxon>
        <taxon>Alteromonadaceae</taxon>
        <taxon>Alteromonas/Salinimonas group</taxon>
        <taxon>Alteromonas</taxon>
    </lineage>
</organism>
<dbReference type="Proteomes" id="UP000471381">
    <property type="component" value="Unassembled WGS sequence"/>
</dbReference>
<evidence type="ECO:0000256" key="1">
    <source>
        <dbReference type="SAM" id="Phobius"/>
    </source>
</evidence>
<proteinExistence type="predicted"/>
<sequence>MEMNLKNKPLANRSLSFAAGVLFVCLSIVIMGYGAAVAVPEKMLLPLMQLSPTLALSLTSFITIGLPLTLSFYLLAIIFRRLFNMVNSSFLIAPFILFMVYGLATIAHNNDDMWYNLALTLAKLLPVLLCAIFLARRNVSTNN</sequence>
<evidence type="ECO:0000313" key="3">
    <source>
        <dbReference type="Proteomes" id="UP000471381"/>
    </source>
</evidence>
<keyword evidence="3" id="KW-1185">Reference proteome</keyword>
<dbReference type="EMBL" id="JAAAWO010000016">
    <property type="protein sequence ID" value="NDW17121.1"/>
    <property type="molecule type" value="Genomic_DNA"/>
</dbReference>
<name>A0A6N9TIZ5_9ALTE</name>
<keyword evidence="1" id="KW-1133">Transmembrane helix</keyword>